<keyword evidence="5 7" id="KW-1133">Transmembrane helix</keyword>
<feature type="transmembrane region" description="Helical" evidence="7">
    <location>
        <begin position="84"/>
        <end position="108"/>
    </location>
</feature>
<dbReference type="EMBL" id="NJBO01000001">
    <property type="protein sequence ID" value="TKJ44340.1"/>
    <property type="molecule type" value="Genomic_DNA"/>
</dbReference>
<evidence type="ECO:0000256" key="7">
    <source>
        <dbReference type="SAM" id="Phobius"/>
    </source>
</evidence>
<feature type="transmembrane region" description="Helical" evidence="7">
    <location>
        <begin position="153"/>
        <end position="170"/>
    </location>
</feature>
<dbReference type="Proteomes" id="UP000317778">
    <property type="component" value="Unassembled WGS sequence"/>
</dbReference>
<keyword evidence="6 7" id="KW-0472">Membrane</keyword>
<dbReference type="PANTHER" id="PTHR43266">
    <property type="entry name" value="MACROLIDE-EFFLUX PROTEIN"/>
    <property type="match status" value="1"/>
</dbReference>
<dbReference type="PROSITE" id="PS50850">
    <property type="entry name" value="MFS"/>
    <property type="match status" value="1"/>
</dbReference>
<dbReference type="SUPFAM" id="SSF103473">
    <property type="entry name" value="MFS general substrate transporter"/>
    <property type="match status" value="1"/>
</dbReference>
<accession>A0A532VAV9</accession>
<evidence type="ECO:0000256" key="1">
    <source>
        <dbReference type="ARBA" id="ARBA00004651"/>
    </source>
</evidence>
<evidence type="ECO:0000313" key="10">
    <source>
        <dbReference type="Proteomes" id="UP000317778"/>
    </source>
</evidence>
<sequence>MISQIGDRFTQMAFIELLGAEFFGRFAAFGGIAVIFTLPSIILGPVAGPLLDSWRKKRVLLVSDAVRALLIASLPFVYLLSGHLIWMLGVAFVVYIFGFFFSSARLAIVPLIVDKKELMQANSANLTLLRAATGIGTFAGGFLVAWIGWRLGFVIDAITYVISFVLILFIKVDEKPIILHAADTVVETGKKVSGYLKEIKEGIRLMTQTRMMRFVMLSIVALFFVSGVAFTVIVPTVQQTLSMGTIGVTLLAAAAAGGMFLGPLLTGIIGPAFRKDRLIIVSYILTGLLFAIGGGSYLLVGLERVLADATLNLIMAVIMGLVVFVAGILFSAINISQDTIIQERIPARARGRLFAWRETLASLAFLVTAVPAGFIAEKVEFTYVLLATGGILVLFALVWIGILWRGNESETLSINGGKL</sequence>
<evidence type="ECO:0000256" key="3">
    <source>
        <dbReference type="ARBA" id="ARBA00022475"/>
    </source>
</evidence>
<keyword evidence="2" id="KW-0813">Transport</keyword>
<name>A0A532VAV9_UNCT6</name>
<dbReference type="Gene3D" id="1.20.1250.20">
    <property type="entry name" value="MFS general substrate transporter like domains"/>
    <property type="match status" value="1"/>
</dbReference>
<feature type="transmembrane region" description="Helical" evidence="7">
    <location>
        <begin position="214"/>
        <end position="234"/>
    </location>
</feature>
<feature type="domain" description="Major facilitator superfamily (MFS) profile" evidence="8">
    <location>
        <begin position="1"/>
        <end position="407"/>
    </location>
</feature>
<keyword evidence="3" id="KW-1003">Cell membrane</keyword>
<feature type="transmembrane region" description="Helical" evidence="7">
    <location>
        <begin position="246"/>
        <end position="266"/>
    </location>
</feature>
<feature type="transmembrane region" description="Helical" evidence="7">
    <location>
        <begin position="311"/>
        <end position="333"/>
    </location>
</feature>
<feature type="transmembrane region" description="Helical" evidence="7">
    <location>
        <begin position="128"/>
        <end position="147"/>
    </location>
</feature>
<evidence type="ECO:0000313" key="9">
    <source>
        <dbReference type="EMBL" id="TKJ44340.1"/>
    </source>
</evidence>
<dbReference type="Pfam" id="PF07690">
    <property type="entry name" value="MFS_1"/>
    <property type="match status" value="1"/>
</dbReference>
<reference evidence="9 10" key="1">
    <citation type="submission" date="2017-06" db="EMBL/GenBank/DDBJ databases">
        <title>Novel microbial phyla capable of carbon fixation and sulfur reduction in deep-sea sediments.</title>
        <authorList>
            <person name="Huang J."/>
            <person name="Baker B."/>
            <person name="Wang Y."/>
        </authorList>
    </citation>
    <scope>NUCLEOTIDE SEQUENCE [LARGE SCALE GENOMIC DNA]</scope>
    <source>
        <strain evidence="9">B3_TA06</strain>
    </source>
</reference>
<dbReference type="AlphaFoldDB" id="A0A532VAV9"/>
<feature type="transmembrane region" description="Helical" evidence="7">
    <location>
        <begin position="26"/>
        <end position="47"/>
    </location>
</feature>
<dbReference type="InterPro" id="IPR036259">
    <property type="entry name" value="MFS_trans_sf"/>
</dbReference>
<gene>
    <name evidence="9" type="ORF">CEE36_00955</name>
</gene>
<proteinExistence type="predicted"/>
<evidence type="ECO:0000259" key="8">
    <source>
        <dbReference type="PROSITE" id="PS50850"/>
    </source>
</evidence>
<dbReference type="GO" id="GO:0005886">
    <property type="term" value="C:plasma membrane"/>
    <property type="evidence" value="ECO:0007669"/>
    <property type="project" value="UniProtKB-SubCell"/>
</dbReference>
<evidence type="ECO:0000256" key="6">
    <source>
        <dbReference type="ARBA" id="ARBA00023136"/>
    </source>
</evidence>
<evidence type="ECO:0000256" key="5">
    <source>
        <dbReference type="ARBA" id="ARBA00022989"/>
    </source>
</evidence>
<feature type="transmembrane region" description="Helical" evidence="7">
    <location>
        <begin position="381"/>
        <end position="404"/>
    </location>
</feature>
<dbReference type="PANTHER" id="PTHR43266:SF2">
    <property type="entry name" value="MAJOR FACILITATOR SUPERFAMILY (MFS) PROFILE DOMAIN-CONTAINING PROTEIN"/>
    <property type="match status" value="1"/>
</dbReference>
<feature type="transmembrane region" description="Helical" evidence="7">
    <location>
        <begin position="59"/>
        <end position="78"/>
    </location>
</feature>
<feature type="transmembrane region" description="Helical" evidence="7">
    <location>
        <begin position="354"/>
        <end position="375"/>
    </location>
</feature>
<organism evidence="9 10">
    <name type="scientific">candidate division TA06 bacterium B3_TA06</name>
    <dbReference type="NCBI Taxonomy" id="2012487"/>
    <lineage>
        <taxon>Bacteria</taxon>
        <taxon>Bacteria division TA06</taxon>
    </lineage>
</organism>
<dbReference type="InterPro" id="IPR011701">
    <property type="entry name" value="MFS"/>
</dbReference>
<evidence type="ECO:0000256" key="4">
    <source>
        <dbReference type="ARBA" id="ARBA00022692"/>
    </source>
</evidence>
<dbReference type="GO" id="GO:0022857">
    <property type="term" value="F:transmembrane transporter activity"/>
    <property type="evidence" value="ECO:0007669"/>
    <property type="project" value="InterPro"/>
</dbReference>
<comment type="subcellular location">
    <subcellularLocation>
        <location evidence="1">Cell membrane</location>
        <topology evidence="1">Multi-pass membrane protein</topology>
    </subcellularLocation>
</comment>
<dbReference type="InterPro" id="IPR020846">
    <property type="entry name" value="MFS_dom"/>
</dbReference>
<dbReference type="CDD" id="cd06173">
    <property type="entry name" value="MFS_MefA_like"/>
    <property type="match status" value="1"/>
</dbReference>
<comment type="caution">
    <text evidence="9">The sequence shown here is derived from an EMBL/GenBank/DDBJ whole genome shotgun (WGS) entry which is preliminary data.</text>
</comment>
<evidence type="ECO:0000256" key="2">
    <source>
        <dbReference type="ARBA" id="ARBA00022448"/>
    </source>
</evidence>
<feature type="transmembrane region" description="Helical" evidence="7">
    <location>
        <begin position="278"/>
        <end position="299"/>
    </location>
</feature>
<protein>
    <recommendedName>
        <fullName evidence="8">Major facilitator superfamily (MFS) profile domain-containing protein</fullName>
    </recommendedName>
</protein>
<keyword evidence="4 7" id="KW-0812">Transmembrane</keyword>